<evidence type="ECO:0000256" key="1">
    <source>
        <dbReference type="SAM" id="MobiDB-lite"/>
    </source>
</evidence>
<feature type="compositionally biased region" description="Basic and acidic residues" evidence="1">
    <location>
        <begin position="133"/>
        <end position="153"/>
    </location>
</feature>
<feature type="region of interest" description="Disordered" evidence="1">
    <location>
        <begin position="125"/>
        <end position="153"/>
    </location>
</feature>
<name>A0A645A209_9ZZZZ</name>
<reference evidence="2" key="1">
    <citation type="submission" date="2019-08" db="EMBL/GenBank/DDBJ databases">
        <authorList>
            <person name="Kucharzyk K."/>
            <person name="Murdoch R.W."/>
            <person name="Higgins S."/>
            <person name="Loffler F."/>
        </authorList>
    </citation>
    <scope>NUCLEOTIDE SEQUENCE</scope>
</reference>
<protein>
    <recommendedName>
        <fullName evidence="3">Flagellar operon protein TIGR03826</fullName>
    </recommendedName>
</protein>
<dbReference type="AlphaFoldDB" id="A0A645A209"/>
<dbReference type="EMBL" id="VSSQ01011599">
    <property type="protein sequence ID" value="MPM47239.1"/>
    <property type="molecule type" value="Genomic_DNA"/>
</dbReference>
<sequence length="153" mass="17407">MKMNNVDKAQYIWRGGASMGLKNCPECGRLFVDNASGLCPACYAKVEEDEFSVVEYLRNTKKASLQEIHEATGVKESIIMRMLRRGRLFSDFDVTYPCESCGAPINEGRLCSRCSKGFLDQVKPMGQQAWQSPERKESYKSHEKMYSNKVNKD</sequence>
<comment type="caution">
    <text evidence="2">The sequence shown here is derived from an EMBL/GenBank/DDBJ whole genome shotgun (WGS) entry which is preliminary data.</text>
</comment>
<accession>A0A645A209</accession>
<proteinExistence type="predicted"/>
<evidence type="ECO:0008006" key="3">
    <source>
        <dbReference type="Google" id="ProtNLM"/>
    </source>
</evidence>
<gene>
    <name evidence="2" type="ORF">SDC9_93947</name>
</gene>
<organism evidence="2">
    <name type="scientific">bioreactor metagenome</name>
    <dbReference type="NCBI Taxonomy" id="1076179"/>
    <lineage>
        <taxon>unclassified sequences</taxon>
        <taxon>metagenomes</taxon>
        <taxon>ecological metagenomes</taxon>
    </lineage>
</organism>
<evidence type="ECO:0000313" key="2">
    <source>
        <dbReference type="EMBL" id="MPM47239.1"/>
    </source>
</evidence>